<protein>
    <submittedName>
        <fullName evidence="1">Uncharacterized protein</fullName>
    </submittedName>
</protein>
<proteinExistence type="predicted"/>
<reference evidence="1 2" key="1">
    <citation type="submission" date="2019-06" db="EMBL/GenBank/DDBJ databases">
        <title>Draft genome sequence of Actinomyces oris CCUG 34288T.</title>
        <authorList>
            <person name="Salva-Serra F."/>
            <person name="Cardew S."/>
            <person name="Moore E."/>
        </authorList>
    </citation>
    <scope>NUCLEOTIDE SEQUENCE [LARGE SCALE GENOMIC DNA]</scope>
    <source>
        <strain evidence="1 2">CCUG 34288</strain>
    </source>
</reference>
<dbReference type="AlphaFoldDB" id="A0A508BKE7"/>
<sequence>MPALFRARRWTFLLDLIDGLPSHSRTISAILNDTDRAGLMAETILAQEDEDDDVGEESTSLVGQTPEVRILQDIADILIATAGGKETYPRPVPIVTAVVEEMRTSQTLAAANGVIAVLTPWALE</sequence>
<accession>A0A508BKE7</accession>
<dbReference type="GeneID" id="64211688"/>
<dbReference type="EMBL" id="VICC01000004">
    <property type="protein sequence ID" value="TQD61727.1"/>
    <property type="molecule type" value="Genomic_DNA"/>
</dbReference>
<comment type="caution">
    <text evidence="1">The sequence shown here is derived from an EMBL/GenBank/DDBJ whole genome shotgun (WGS) entry which is preliminary data.</text>
</comment>
<dbReference type="RefSeq" id="WP_141406475.1">
    <property type="nucleotide sequence ID" value="NZ_CP066060.1"/>
</dbReference>
<evidence type="ECO:0000313" key="2">
    <source>
        <dbReference type="Proteomes" id="UP000317942"/>
    </source>
</evidence>
<evidence type="ECO:0000313" key="1">
    <source>
        <dbReference type="EMBL" id="TQD61727.1"/>
    </source>
</evidence>
<organism evidence="1 2">
    <name type="scientific">Actinomyces oris</name>
    <dbReference type="NCBI Taxonomy" id="544580"/>
    <lineage>
        <taxon>Bacteria</taxon>
        <taxon>Bacillati</taxon>
        <taxon>Actinomycetota</taxon>
        <taxon>Actinomycetes</taxon>
        <taxon>Actinomycetales</taxon>
        <taxon>Actinomycetaceae</taxon>
        <taxon>Actinomyces</taxon>
    </lineage>
</organism>
<dbReference type="Proteomes" id="UP000317942">
    <property type="component" value="Unassembled WGS sequence"/>
</dbReference>
<gene>
    <name evidence="1" type="ORF">FK267_04810</name>
</gene>
<name>A0A508BKE7_9ACTO</name>